<comment type="caution">
    <text evidence="17">The sequence shown here is derived from an EMBL/GenBank/DDBJ whole genome shotgun (WGS) entry which is preliminary data.</text>
</comment>
<protein>
    <recommendedName>
        <fullName evidence="16">ADP/ATP translocase</fullName>
    </recommendedName>
    <alternativeName>
        <fullName evidence="16">ADP,ATP carrier protein</fullName>
    </alternativeName>
</protein>
<evidence type="ECO:0000256" key="6">
    <source>
        <dbReference type="ARBA" id="ARBA00022692"/>
    </source>
</evidence>
<evidence type="ECO:0000256" key="3">
    <source>
        <dbReference type="ARBA" id="ARBA00022448"/>
    </source>
</evidence>
<keyword evidence="5" id="KW-0597">Phosphoprotein</keyword>
<gene>
    <name evidence="17" type="ORF">MENT_LOCUS13052</name>
</gene>
<keyword evidence="10" id="KW-0007">Acetylation</keyword>
<evidence type="ECO:0000313" key="17">
    <source>
        <dbReference type="EMBL" id="CAD2158221.1"/>
    </source>
</evidence>
<evidence type="ECO:0000256" key="13">
    <source>
        <dbReference type="ARBA" id="ARBA00024537"/>
    </source>
</evidence>
<dbReference type="Gene3D" id="1.50.40.10">
    <property type="entry name" value="Mitochondrial carrier domain"/>
    <property type="match status" value="1"/>
</dbReference>
<dbReference type="AlphaFoldDB" id="A0A6V7UHY7"/>
<dbReference type="EMBL" id="CAJEWN010000069">
    <property type="protein sequence ID" value="CAD2158221.1"/>
    <property type="molecule type" value="Genomic_DNA"/>
</dbReference>
<evidence type="ECO:0000256" key="8">
    <source>
        <dbReference type="ARBA" id="ARBA00022792"/>
    </source>
</evidence>
<dbReference type="InterPro" id="IPR018108">
    <property type="entry name" value="MCP_transmembrane"/>
</dbReference>
<evidence type="ECO:0000313" key="18">
    <source>
        <dbReference type="Proteomes" id="UP000580250"/>
    </source>
</evidence>
<keyword evidence="9 16" id="KW-1133">Transmembrane helix</keyword>
<evidence type="ECO:0000256" key="1">
    <source>
        <dbReference type="ARBA" id="ARBA00004448"/>
    </source>
</evidence>
<keyword evidence="12 14" id="KW-0472">Membrane</keyword>
<comment type="catalytic activity">
    <reaction evidence="13">
        <text>ADP(in) + ATP(out) = ADP(out) + ATP(in)</text>
        <dbReference type="Rhea" id="RHEA:34999"/>
        <dbReference type="ChEBI" id="CHEBI:30616"/>
        <dbReference type="ChEBI" id="CHEBI:456216"/>
    </reaction>
</comment>
<comment type="subcellular location">
    <subcellularLocation>
        <location evidence="16">Membrane</location>
        <topology evidence="16">Multi-pass membrane protein</topology>
    </subcellularLocation>
    <subcellularLocation>
        <location evidence="1">Mitochondrion inner membrane</location>
        <topology evidence="1">Multi-pass membrane protein</topology>
    </subcellularLocation>
</comment>
<comment type="caution">
    <text evidence="16">Lacks conserved residue(s) required for the propagation of feature annotation.</text>
</comment>
<feature type="repeat" description="Solcar" evidence="14">
    <location>
        <begin position="33"/>
        <end position="120"/>
    </location>
</feature>
<dbReference type="InterPro" id="IPR023395">
    <property type="entry name" value="MCP_dom_sf"/>
</dbReference>
<dbReference type="PANTHER" id="PTHR45635">
    <property type="entry name" value="ADP,ATP CARRIER PROTEIN 1-RELATED-RELATED"/>
    <property type="match status" value="1"/>
</dbReference>
<evidence type="ECO:0000256" key="14">
    <source>
        <dbReference type="PROSITE-ProRule" id="PRU00282"/>
    </source>
</evidence>
<feature type="transmembrane region" description="Helical" evidence="16">
    <location>
        <begin position="33"/>
        <end position="56"/>
    </location>
</feature>
<dbReference type="GO" id="GO:0140021">
    <property type="term" value="P:mitochondrial ADP transmembrane transport"/>
    <property type="evidence" value="ECO:0007669"/>
    <property type="project" value="InterPro"/>
</dbReference>
<feature type="transmembrane region" description="Helical" evidence="16">
    <location>
        <begin position="92"/>
        <end position="114"/>
    </location>
</feature>
<comment type="function">
    <text evidence="16">Catalyzes the exchange of ADP and ATP across the membrane.</text>
</comment>
<dbReference type="PANTHER" id="PTHR45635:SF32">
    <property type="entry name" value="ADP_ATP TRANSLOCASE 1"/>
    <property type="match status" value="1"/>
</dbReference>
<dbReference type="Pfam" id="PF00153">
    <property type="entry name" value="Mito_carr"/>
    <property type="match status" value="1"/>
</dbReference>
<evidence type="ECO:0000256" key="16">
    <source>
        <dbReference type="RuleBase" id="RU368008"/>
    </source>
</evidence>
<name>A0A6V7UHY7_MELEN</name>
<evidence type="ECO:0000256" key="15">
    <source>
        <dbReference type="RuleBase" id="RU000488"/>
    </source>
</evidence>
<evidence type="ECO:0000256" key="9">
    <source>
        <dbReference type="ARBA" id="ARBA00022989"/>
    </source>
</evidence>
<dbReference type="SUPFAM" id="SSF103506">
    <property type="entry name" value="Mitochondrial carrier"/>
    <property type="match status" value="1"/>
</dbReference>
<sequence length="122" mass="13633">MVYIFLYRSSYYGLFDSLKVFASKSGSSSGKDVHFVAAFAFGQVSALVAALVSYPLDTVRRRLMMQSGRDKHEYTGAMDCIKQIYQKEGGRAFFSGFFVNAIRSFGAALVLAIYNELNKHLD</sequence>
<keyword evidence="4" id="KW-0488">Methylation</keyword>
<comment type="similarity">
    <text evidence="2 15">Belongs to the mitochondrial carrier (TC 2.A.29) family.</text>
</comment>
<proteinExistence type="inferred from homology"/>
<dbReference type="Proteomes" id="UP000580250">
    <property type="component" value="Unassembled WGS sequence"/>
</dbReference>
<dbReference type="InterPro" id="IPR002113">
    <property type="entry name" value="ADT_euk_type"/>
</dbReference>
<reference evidence="17 18" key="1">
    <citation type="submission" date="2020-08" db="EMBL/GenBank/DDBJ databases">
        <authorList>
            <person name="Koutsovoulos G."/>
            <person name="Danchin GJ E."/>
        </authorList>
    </citation>
    <scope>NUCLEOTIDE SEQUENCE [LARGE SCALE GENOMIC DNA]</scope>
</reference>
<evidence type="ECO:0000256" key="11">
    <source>
        <dbReference type="ARBA" id="ARBA00023128"/>
    </source>
</evidence>
<accession>A0A6V7UHY7</accession>
<keyword evidence="7" id="KW-0677">Repeat</keyword>
<keyword evidence="8" id="KW-0999">Mitochondrion inner membrane</keyword>
<evidence type="ECO:0000256" key="10">
    <source>
        <dbReference type="ARBA" id="ARBA00022990"/>
    </source>
</evidence>
<organism evidence="17 18">
    <name type="scientific">Meloidogyne enterolobii</name>
    <name type="common">Root-knot nematode worm</name>
    <name type="synonym">Meloidogyne mayaguensis</name>
    <dbReference type="NCBI Taxonomy" id="390850"/>
    <lineage>
        <taxon>Eukaryota</taxon>
        <taxon>Metazoa</taxon>
        <taxon>Ecdysozoa</taxon>
        <taxon>Nematoda</taxon>
        <taxon>Chromadorea</taxon>
        <taxon>Rhabditida</taxon>
        <taxon>Tylenchina</taxon>
        <taxon>Tylenchomorpha</taxon>
        <taxon>Tylenchoidea</taxon>
        <taxon>Meloidogynidae</taxon>
        <taxon>Meloidogyninae</taxon>
        <taxon>Meloidogyne</taxon>
    </lineage>
</organism>
<dbReference type="GO" id="GO:0005471">
    <property type="term" value="F:ATP:ADP antiporter activity"/>
    <property type="evidence" value="ECO:0007669"/>
    <property type="project" value="UniProtKB-UniRule"/>
</dbReference>
<evidence type="ECO:0000256" key="2">
    <source>
        <dbReference type="ARBA" id="ARBA00006375"/>
    </source>
</evidence>
<dbReference type="GO" id="GO:1990544">
    <property type="term" value="P:mitochondrial ATP transmembrane transport"/>
    <property type="evidence" value="ECO:0007669"/>
    <property type="project" value="InterPro"/>
</dbReference>
<dbReference type="GO" id="GO:1901029">
    <property type="term" value="P:negative regulation of mitochondrial outer membrane permeabilization involved in apoptotic signaling pathway"/>
    <property type="evidence" value="ECO:0007669"/>
    <property type="project" value="TreeGrafter"/>
</dbReference>
<evidence type="ECO:0000256" key="4">
    <source>
        <dbReference type="ARBA" id="ARBA00022481"/>
    </source>
</evidence>
<keyword evidence="11" id="KW-0496">Mitochondrion</keyword>
<keyword evidence="3 15" id="KW-0813">Transport</keyword>
<evidence type="ECO:0000256" key="5">
    <source>
        <dbReference type="ARBA" id="ARBA00022553"/>
    </source>
</evidence>
<keyword evidence="6 14" id="KW-0812">Transmembrane</keyword>
<comment type="subunit">
    <text evidence="16">Monomer.</text>
</comment>
<dbReference type="PROSITE" id="PS50920">
    <property type="entry name" value="SOLCAR"/>
    <property type="match status" value="1"/>
</dbReference>
<dbReference type="GO" id="GO:0005743">
    <property type="term" value="C:mitochondrial inner membrane"/>
    <property type="evidence" value="ECO:0007669"/>
    <property type="project" value="UniProtKB-SubCell"/>
</dbReference>
<evidence type="ECO:0000256" key="7">
    <source>
        <dbReference type="ARBA" id="ARBA00022737"/>
    </source>
</evidence>
<dbReference type="OrthoDB" id="270584at2759"/>
<evidence type="ECO:0000256" key="12">
    <source>
        <dbReference type="ARBA" id="ARBA00023136"/>
    </source>
</evidence>